<dbReference type="InterPro" id="IPR027417">
    <property type="entry name" value="P-loop_NTPase"/>
</dbReference>
<evidence type="ECO:0000256" key="3">
    <source>
        <dbReference type="ARBA" id="ARBA00022840"/>
    </source>
</evidence>
<dbReference type="GO" id="GO:0008643">
    <property type="term" value="P:carbohydrate transport"/>
    <property type="evidence" value="ECO:0007669"/>
    <property type="project" value="InterPro"/>
</dbReference>
<dbReference type="GO" id="GO:0055052">
    <property type="term" value="C:ATP-binding cassette (ABC) transporter complex, substrate-binding subunit-containing"/>
    <property type="evidence" value="ECO:0007669"/>
    <property type="project" value="TreeGrafter"/>
</dbReference>
<evidence type="ECO:0000256" key="2">
    <source>
        <dbReference type="ARBA" id="ARBA00022741"/>
    </source>
</evidence>
<dbReference type="PANTHER" id="PTHR43875">
    <property type="entry name" value="MALTODEXTRIN IMPORT ATP-BINDING PROTEIN MSMX"/>
    <property type="match status" value="1"/>
</dbReference>
<dbReference type="SMART" id="SM00382">
    <property type="entry name" value="AAA"/>
    <property type="match status" value="1"/>
</dbReference>
<dbReference type="Gene3D" id="3.40.50.300">
    <property type="entry name" value="P-loop containing nucleotide triphosphate hydrolases"/>
    <property type="match status" value="1"/>
</dbReference>
<dbReference type="InterPro" id="IPR040582">
    <property type="entry name" value="OB_MalK-like"/>
</dbReference>
<dbReference type="NCBIfam" id="NF008653">
    <property type="entry name" value="PRK11650.1"/>
    <property type="match status" value="1"/>
</dbReference>
<comment type="caution">
    <text evidence="5">The sequence shown here is derived from an EMBL/GenBank/DDBJ whole genome shotgun (WGS) entry which is preliminary data.</text>
</comment>
<evidence type="ECO:0000313" key="6">
    <source>
        <dbReference type="Proteomes" id="UP000247117"/>
    </source>
</evidence>
<dbReference type="InterPro" id="IPR008995">
    <property type="entry name" value="Mo/tungstate-bd_C_term_dom"/>
</dbReference>
<dbReference type="InterPro" id="IPR047641">
    <property type="entry name" value="ABC_transpr_MalK/UgpC-like"/>
</dbReference>
<dbReference type="Gene3D" id="2.40.50.100">
    <property type="match status" value="1"/>
</dbReference>
<dbReference type="GO" id="GO:0140359">
    <property type="term" value="F:ABC-type transporter activity"/>
    <property type="evidence" value="ECO:0007669"/>
    <property type="project" value="InterPro"/>
</dbReference>
<dbReference type="InterPro" id="IPR017871">
    <property type="entry name" value="ABC_transporter-like_CS"/>
</dbReference>
<organism evidence="5 6">
    <name type="scientific">Clostridium perfringens</name>
    <dbReference type="NCBI Taxonomy" id="1502"/>
    <lineage>
        <taxon>Bacteria</taxon>
        <taxon>Bacillati</taxon>
        <taxon>Bacillota</taxon>
        <taxon>Clostridia</taxon>
        <taxon>Eubacteriales</taxon>
        <taxon>Clostridiaceae</taxon>
        <taxon>Clostridium</taxon>
    </lineage>
</organism>
<protein>
    <submittedName>
        <fullName evidence="5">Sn-glycerol-3-phosphate ABC transporter ATP-binding protein UgpC</fullName>
    </submittedName>
</protein>
<keyword evidence="3 5" id="KW-0067">ATP-binding</keyword>
<name>A0AB35RY09_CLOPF</name>
<dbReference type="FunFam" id="3.40.50.300:FF:000042">
    <property type="entry name" value="Maltose/maltodextrin ABC transporter, ATP-binding protein"/>
    <property type="match status" value="1"/>
</dbReference>
<dbReference type="Gene3D" id="2.40.50.140">
    <property type="entry name" value="Nucleic acid-binding proteins"/>
    <property type="match status" value="1"/>
</dbReference>
<dbReference type="EMBL" id="PJTB01000001">
    <property type="protein sequence ID" value="PWX41922.1"/>
    <property type="molecule type" value="Genomic_DNA"/>
</dbReference>
<dbReference type="GO" id="GO:0016887">
    <property type="term" value="F:ATP hydrolysis activity"/>
    <property type="evidence" value="ECO:0007669"/>
    <property type="project" value="InterPro"/>
</dbReference>
<feature type="domain" description="ABC transporter" evidence="4">
    <location>
        <begin position="4"/>
        <end position="236"/>
    </location>
</feature>
<dbReference type="InterPro" id="IPR012340">
    <property type="entry name" value="NA-bd_OB-fold"/>
</dbReference>
<sequence>MGFIEFKNVEKQYKNATKKSVTDFNLSIDEKEFIVFVGPSGCGKSTTLRMLAGFEEITGGTISIDGNIVNNTPPRERGISMVFQNYALYPHMTVEDNIAFGLKNIKTPKDEIKKKVNWAIEILGLEEYRKRKPKNLSGGQRQRVALGRAIVRNQKVFLMDEPLSNLDAKLRVSMRNEISKLHRELGSTTIYVTHDQVEAMTMADRIVVMKDGIIQQIGTPMDLYDNPRNKFVGSFIGSPQMNFLNVEVKGNKAILENGSKITLPEGILKRMNNRQGKLCMGFRAEDIKLDNLNIGLFEDSIITSAIENTEIMGNENNLYFKIGNTTAVARVGKEDVKEIGEQFKFVINVNKVHFFDLDTEENILNLGNTLTLDHN</sequence>
<reference evidence="5 6" key="1">
    <citation type="journal article" date="2018" name="BMC Genomics">
        <title>Whole genome analysis reveals the diversity and evolutionary relationships between necrotic enteritis-causing strains of Clostridium perfringens.</title>
        <authorList>
            <person name="Lacey J.A."/>
            <person name="Allnutt T.R."/>
            <person name="Vezina B."/>
            <person name="Van T.T.H."/>
            <person name="Stent T."/>
            <person name="Han X."/>
            <person name="Rood J.I."/>
            <person name="Wade B."/>
            <person name="Keyburn A.L."/>
            <person name="Seeman T."/>
            <person name="Chen H."/>
            <person name="Haring V."/>
            <person name="Johanesen P.A."/>
            <person name="Lyras D."/>
            <person name="Moore R.J."/>
        </authorList>
    </citation>
    <scope>NUCLEOTIDE SEQUENCE [LARGE SCALE GENOMIC DNA]</scope>
    <source>
        <strain evidence="5 6">EUR-NE15</strain>
    </source>
</reference>
<dbReference type="GO" id="GO:0005524">
    <property type="term" value="F:ATP binding"/>
    <property type="evidence" value="ECO:0007669"/>
    <property type="project" value="UniProtKB-KW"/>
</dbReference>
<dbReference type="SUPFAM" id="SSF52540">
    <property type="entry name" value="P-loop containing nucleoside triphosphate hydrolases"/>
    <property type="match status" value="1"/>
</dbReference>
<dbReference type="RefSeq" id="WP_060670051.1">
    <property type="nucleotide sequence ID" value="NZ_CABEGM010000003.1"/>
</dbReference>
<dbReference type="Pfam" id="PF00005">
    <property type="entry name" value="ABC_tran"/>
    <property type="match status" value="1"/>
</dbReference>
<dbReference type="SUPFAM" id="SSF50331">
    <property type="entry name" value="MOP-like"/>
    <property type="match status" value="1"/>
</dbReference>
<dbReference type="Pfam" id="PF17912">
    <property type="entry name" value="OB_MalK"/>
    <property type="match status" value="1"/>
</dbReference>
<dbReference type="InterPro" id="IPR003593">
    <property type="entry name" value="AAA+_ATPase"/>
</dbReference>
<dbReference type="AlphaFoldDB" id="A0AB35RY09"/>
<keyword evidence="1" id="KW-0813">Transport</keyword>
<evidence type="ECO:0000313" key="5">
    <source>
        <dbReference type="EMBL" id="PWX41922.1"/>
    </source>
</evidence>
<keyword evidence="2" id="KW-0547">Nucleotide-binding</keyword>
<evidence type="ECO:0000256" key="1">
    <source>
        <dbReference type="ARBA" id="ARBA00022448"/>
    </source>
</evidence>
<dbReference type="PROSITE" id="PS50893">
    <property type="entry name" value="ABC_TRANSPORTER_2"/>
    <property type="match status" value="1"/>
</dbReference>
<dbReference type="PROSITE" id="PS00211">
    <property type="entry name" value="ABC_TRANSPORTER_1"/>
    <property type="match status" value="1"/>
</dbReference>
<evidence type="ECO:0000259" key="4">
    <source>
        <dbReference type="PROSITE" id="PS50893"/>
    </source>
</evidence>
<gene>
    <name evidence="5" type="ORF">CYK91_02005</name>
</gene>
<dbReference type="InterPro" id="IPR015855">
    <property type="entry name" value="ABC_transpr_MalK-like"/>
</dbReference>
<dbReference type="CDD" id="cd03301">
    <property type="entry name" value="ABC_MalK_N"/>
    <property type="match status" value="1"/>
</dbReference>
<dbReference type="Proteomes" id="UP000247117">
    <property type="component" value="Unassembled WGS sequence"/>
</dbReference>
<proteinExistence type="predicted"/>
<dbReference type="InterPro" id="IPR003439">
    <property type="entry name" value="ABC_transporter-like_ATP-bd"/>
</dbReference>
<accession>A0AB35RY09</accession>
<dbReference type="PANTHER" id="PTHR43875:SF1">
    <property type="entry name" value="OSMOPROTECTIVE COMPOUNDS UPTAKE ATP-BINDING PROTEIN GGTA"/>
    <property type="match status" value="1"/>
</dbReference>